<protein>
    <submittedName>
        <fullName evidence="3">AGE family epimerase/isomerase</fullName>
    </submittedName>
</protein>
<evidence type="ECO:0000256" key="1">
    <source>
        <dbReference type="ARBA" id="ARBA00008558"/>
    </source>
</evidence>
<dbReference type="Gene3D" id="1.50.10.10">
    <property type="match status" value="1"/>
</dbReference>
<dbReference type="InterPro" id="IPR010819">
    <property type="entry name" value="AGE/CE"/>
</dbReference>
<dbReference type="PANTHER" id="PTHR15108">
    <property type="entry name" value="N-ACYLGLUCOSAMINE-2-EPIMERASE"/>
    <property type="match status" value="1"/>
</dbReference>
<keyword evidence="2" id="KW-0413">Isomerase</keyword>
<dbReference type="SUPFAM" id="SSF48208">
    <property type="entry name" value="Six-hairpin glycosidases"/>
    <property type="match status" value="1"/>
</dbReference>
<evidence type="ECO:0000313" key="4">
    <source>
        <dbReference type="Proteomes" id="UP001528920"/>
    </source>
</evidence>
<organism evidence="3 4">
    <name type="scientific">Paralabilibaculum antarcticum</name>
    <dbReference type="NCBI Taxonomy" id="2912572"/>
    <lineage>
        <taxon>Bacteria</taxon>
        <taxon>Pseudomonadati</taxon>
        <taxon>Bacteroidota</taxon>
        <taxon>Bacteroidia</taxon>
        <taxon>Marinilabiliales</taxon>
        <taxon>Marinifilaceae</taxon>
        <taxon>Paralabilibaculum</taxon>
    </lineage>
</organism>
<evidence type="ECO:0000256" key="2">
    <source>
        <dbReference type="ARBA" id="ARBA00023235"/>
    </source>
</evidence>
<dbReference type="InterPro" id="IPR008928">
    <property type="entry name" value="6-hairpin_glycosidase_sf"/>
</dbReference>
<reference evidence="3 4" key="1">
    <citation type="submission" date="2022-01" db="EMBL/GenBank/DDBJ databases">
        <title>Labilibaculum sp. nov, a marine bacterium isolated from Antarctica.</title>
        <authorList>
            <person name="Dai W."/>
        </authorList>
    </citation>
    <scope>NUCLEOTIDE SEQUENCE [LARGE SCALE GENOMIC DNA]</scope>
    <source>
        <strain evidence="3 4">DW002</strain>
    </source>
</reference>
<dbReference type="EMBL" id="JAKJSC010000001">
    <property type="protein sequence ID" value="MDE5416717.1"/>
    <property type="molecule type" value="Genomic_DNA"/>
</dbReference>
<sequence length="392" mass="46504">MKDIKDYIEIYKKGLLENIIPFWIKNCVDGEDGGFTFCLDRDGTVIDTDKGVWQTGRFTWMLGTLYNEVEQNPEWLRLAKHGVDFLDKYCYDTDGEMFFIVNKKGEPVRKRRYVYSESFAAIAYAAYYKATGDEVYADKARKAFDTYFLYNNTPDLIAPKFTEHRQTRGMGTPMIGIVTAQELRKNLKDESYTVYIDNWIAEIKKYFINDEFKAVMETVGLEGEFLDHFDGRMLNPGHAIEGAWFVLQEAKYRDNDPELIKMGTKMLDWMWEIGWDKEYGGILYFRDVKGLPVQEYWQDMKFWWPQNETIIATLMAYELTGDEKYMKMHEQIHDWTFKHFPDEKYGEWYGYLHRDGRISTTLKGNIWKGPFHIPRMYLMAWQSLELIQKNSL</sequence>
<dbReference type="Pfam" id="PF07221">
    <property type="entry name" value="GlcNAc_2-epim"/>
    <property type="match status" value="1"/>
</dbReference>
<comment type="similarity">
    <text evidence="1">Belongs to the N-acylglucosamine 2-epimerase family.</text>
</comment>
<keyword evidence="4" id="KW-1185">Reference proteome</keyword>
<evidence type="ECO:0000313" key="3">
    <source>
        <dbReference type="EMBL" id="MDE5416717.1"/>
    </source>
</evidence>
<proteinExistence type="inferred from homology"/>
<name>A0ABT5VN53_9BACT</name>
<comment type="caution">
    <text evidence="3">The sequence shown here is derived from an EMBL/GenBank/DDBJ whole genome shotgun (WGS) entry which is preliminary data.</text>
</comment>
<dbReference type="Proteomes" id="UP001528920">
    <property type="component" value="Unassembled WGS sequence"/>
</dbReference>
<dbReference type="RefSeq" id="WP_275108056.1">
    <property type="nucleotide sequence ID" value="NZ_JAKJSC010000001.1"/>
</dbReference>
<accession>A0ABT5VN53</accession>
<gene>
    <name evidence="3" type="ORF">L3049_01770</name>
</gene>
<dbReference type="InterPro" id="IPR012341">
    <property type="entry name" value="6hp_glycosidase-like_sf"/>
</dbReference>